<dbReference type="SMART" id="SM00406">
    <property type="entry name" value="IGv"/>
    <property type="match status" value="1"/>
</dbReference>
<comment type="caution">
    <text evidence="4">The sequence shown here is derived from an EMBL/GenBank/DDBJ whole genome shotgun (WGS) entry which is preliminary data.</text>
</comment>
<organism evidence="4 5">
    <name type="scientific">Pyxicephalus adspersus</name>
    <name type="common">African bullfrog</name>
    <dbReference type="NCBI Taxonomy" id="30357"/>
    <lineage>
        <taxon>Eukaryota</taxon>
        <taxon>Metazoa</taxon>
        <taxon>Chordata</taxon>
        <taxon>Craniata</taxon>
        <taxon>Vertebrata</taxon>
        <taxon>Euteleostomi</taxon>
        <taxon>Amphibia</taxon>
        <taxon>Batrachia</taxon>
        <taxon>Anura</taxon>
        <taxon>Neobatrachia</taxon>
        <taxon>Ranoidea</taxon>
        <taxon>Pyxicephalidae</taxon>
        <taxon>Pyxicephalinae</taxon>
        <taxon>Pyxicephalus</taxon>
    </lineage>
</organism>
<dbReference type="PANTHER" id="PTHR23268:SF124">
    <property type="entry name" value="IG-LIKE DOMAIN-CONTAINING PROTEIN"/>
    <property type="match status" value="1"/>
</dbReference>
<dbReference type="InterPro" id="IPR013106">
    <property type="entry name" value="Ig_V-set"/>
</dbReference>
<dbReference type="PANTHER" id="PTHR23268">
    <property type="entry name" value="T-CELL RECEPTOR BETA CHAIN"/>
    <property type="match status" value="1"/>
</dbReference>
<dbReference type="AlphaFoldDB" id="A0AAV2ZSE2"/>
<dbReference type="InterPro" id="IPR013783">
    <property type="entry name" value="Ig-like_fold"/>
</dbReference>
<dbReference type="Pfam" id="PF07686">
    <property type="entry name" value="V-set"/>
    <property type="match status" value="1"/>
</dbReference>
<evidence type="ECO:0000256" key="2">
    <source>
        <dbReference type="ARBA" id="ARBA00022859"/>
    </source>
</evidence>
<reference evidence="4" key="1">
    <citation type="thesis" date="2020" institute="ProQuest LLC" country="789 East Eisenhower Parkway, Ann Arbor, MI, USA">
        <title>Comparative Genomics and Chromosome Evolution.</title>
        <authorList>
            <person name="Mudd A.B."/>
        </authorList>
    </citation>
    <scope>NUCLEOTIDE SEQUENCE</scope>
    <source>
        <strain evidence="4">1538</strain>
        <tissue evidence="4">Blood</tissue>
    </source>
</reference>
<dbReference type="Gene3D" id="2.60.40.10">
    <property type="entry name" value="Immunoglobulins"/>
    <property type="match status" value="1"/>
</dbReference>
<dbReference type="InterPro" id="IPR050413">
    <property type="entry name" value="TCR_beta_variable"/>
</dbReference>
<evidence type="ECO:0000256" key="1">
    <source>
        <dbReference type="ARBA" id="ARBA00022729"/>
    </source>
</evidence>
<dbReference type="Proteomes" id="UP001181693">
    <property type="component" value="Unassembled WGS sequence"/>
</dbReference>
<proteinExistence type="predicted"/>
<dbReference type="InterPro" id="IPR036179">
    <property type="entry name" value="Ig-like_dom_sf"/>
</dbReference>
<dbReference type="SUPFAM" id="SSF48726">
    <property type="entry name" value="Immunoglobulin"/>
    <property type="match status" value="1"/>
</dbReference>
<keyword evidence="1" id="KW-0732">Signal</keyword>
<dbReference type="InterPro" id="IPR007110">
    <property type="entry name" value="Ig-like_dom"/>
</dbReference>
<dbReference type="GO" id="GO:0002376">
    <property type="term" value="P:immune system process"/>
    <property type="evidence" value="ECO:0007669"/>
    <property type="project" value="UniProtKB-KW"/>
</dbReference>
<evidence type="ECO:0000259" key="3">
    <source>
        <dbReference type="PROSITE" id="PS50835"/>
    </source>
</evidence>
<evidence type="ECO:0000313" key="5">
    <source>
        <dbReference type="Proteomes" id="UP001181693"/>
    </source>
</evidence>
<sequence length="101" mass="11408">MSQSVKVTQDKFIIVQSGKSAELKCQHGQTDWFDMFWYQQKAQQGLKLMVHSTNAGDNSKMEEGFGSWTLSRTHVVNSTLKLSQASSEDSAIYFCAIRDHS</sequence>
<evidence type="ECO:0000313" key="4">
    <source>
        <dbReference type="EMBL" id="DBA14781.1"/>
    </source>
</evidence>
<dbReference type="EMBL" id="DYDO01000012">
    <property type="protein sequence ID" value="DBA14781.1"/>
    <property type="molecule type" value="Genomic_DNA"/>
</dbReference>
<gene>
    <name evidence="4" type="ORF">GDO54_004069</name>
</gene>
<dbReference type="GO" id="GO:0007166">
    <property type="term" value="P:cell surface receptor signaling pathway"/>
    <property type="evidence" value="ECO:0007669"/>
    <property type="project" value="TreeGrafter"/>
</dbReference>
<feature type="domain" description="Ig-like" evidence="3">
    <location>
        <begin position="3"/>
        <end position="101"/>
    </location>
</feature>
<dbReference type="GO" id="GO:0005886">
    <property type="term" value="C:plasma membrane"/>
    <property type="evidence" value="ECO:0007669"/>
    <property type="project" value="TreeGrafter"/>
</dbReference>
<keyword evidence="2" id="KW-0391">Immunity</keyword>
<keyword evidence="5" id="KW-1185">Reference proteome</keyword>
<accession>A0AAV2ZSE2</accession>
<protein>
    <recommendedName>
        <fullName evidence="3">Ig-like domain-containing protein</fullName>
    </recommendedName>
</protein>
<dbReference type="PROSITE" id="PS50835">
    <property type="entry name" value="IG_LIKE"/>
    <property type="match status" value="1"/>
</dbReference>
<name>A0AAV2ZSE2_PYXAD</name>